<dbReference type="RefSeq" id="WP_210579272.1">
    <property type="nucleotide sequence ID" value="NZ_LK995479.1"/>
</dbReference>
<proteinExistence type="predicted"/>
<dbReference type="EMBL" id="LK995479">
    <property type="protein sequence ID" value="CED90620.1"/>
    <property type="molecule type" value="Genomic_DNA"/>
</dbReference>
<protein>
    <submittedName>
        <fullName evidence="1">Uncharacterized protein</fullName>
    </submittedName>
</protein>
<sequence length="132" mass="13660">MSDPVEMVRSVLEGLSIDDAGTVLATCRVLTVQALDRLPVVHVAAAGGGSQTDIDRLDRISTVVYAQAPTEDGAPTAVSIAELVHAALVGGPHDTPAGYIDEVRAESLPTGQPYTDTVDTAAAVYGVVHRIL</sequence>
<evidence type="ECO:0000313" key="1">
    <source>
        <dbReference type="EMBL" id="CED90620.1"/>
    </source>
</evidence>
<name>A0A1L7RKJ1_9ACTO</name>
<organism evidence="1">
    <name type="scientific">Actinomyces succiniciruminis</name>
    <dbReference type="NCBI Taxonomy" id="1522002"/>
    <lineage>
        <taxon>Bacteria</taxon>
        <taxon>Bacillati</taxon>
        <taxon>Actinomycetota</taxon>
        <taxon>Actinomycetes</taxon>
        <taxon>Actinomycetales</taxon>
        <taxon>Actinomycetaceae</taxon>
        <taxon>Actinomyces</taxon>
    </lineage>
</organism>
<dbReference type="AlphaFoldDB" id="A0A1L7RKJ1"/>
<reference evidence="1" key="1">
    <citation type="submission" date="2014-07" db="EMBL/GenBank/DDBJ databases">
        <authorList>
            <person name="Zhang J.E."/>
            <person name="Yang H."/>
            <person name="Guo J."/>
            <person name="Deng Z."/>
            <person name="Luo H."/>
            <person name="Luo M."/>
            <person name="Zhao B."/>
        </authorList>
    </citation>
    <scope>NUCLEOTIDE SEQUENCE</scope>
    <source>
        <strain evidence="1">AM4</strain>
    </source>
</reference>
<gene>
    <name evidence="1" type="ORF">AAM4_0788</name>
</gene>
<accession>A0A1L7RKJ1</accession>